<evidence type="ECO:0000313" key="9">
    <source>
        <dbReference type="EMBL" id="SMO83751.1"/>
    </source>
</evidence>
<feature type="transmembrane region" description="Helical" evidence="8">
    <location>
        <begin position="30"/>
        <end position="48"/>
    </location>
</feature>
<evidence type="ECO:0000256" key="7">
    <source>
        <dbReference type="ARBA" id="ARBA00023136"/>
    </source>
</evidence>
<evidence type="ECO:0000256" key="5">
    <source>
        <dbReference type="ARBA" id="ARBA00022692"/>
    </source>
</evidence>
<feature type="transmembrane region" description="Helical" evidence="8">
    <location>
        <begin position="69"/>
        <end position="92"/>
    </location>
</feature>
<dbReference type="OrthoDB" id="9793390at2"/>
<evidence type="ECO:0000256" key="3">
    <source>
        <dbReference type="ARBA" id="ARBA00022448"/>
    </source>
</evidence>
<dbReference type="PANTHER" id="PTHR21716:SF53">
    <property type="entry name" value="PERMEASE PERM-RELATED"/>
    <property type="match status" value="1"/>
</dbReference>
<feature type="transmembrane region" description="Helical" evidence="8">
    <location>
        <begin position="287"/>
        <end position="305"/>
    </location>
</feature>
<dbReference type="EMBL" id="FXTB01000009">
    <property type="protein sequence ID" value="SMO83751.1"/>
    <property type="molecule type" value="Genomic_DNA"/>
</dbReference>
<comment type="similarity">
    <text evidence="2">Belongs to the autoinducer-2 exporter (AI-2E) (TC 2.A.86) family.</text>
</comment>
<evidence type="ECO:0000256" key="1">
    <source>
        <dbReference type="ARBA" id="ARBA00004651"/>
    </source>
</evidence>
<feature type="transmembrane region" description="Helical" evidence="8">
    <location>
        <begin position="260"/>
        <end position="280"/>
    </location>
</feature>
<dbReference type="AlphaFoldDB" id="A0A521EJX2"/>
<proteinExistence type="inferred from homology"/>
<keyword evidence="3" id="KW-0813">Transport</keyword>
<evidence type="ECO:0000256" key="4">
    <source>
        <dbReference type="ARBA" id="ARBA00022475"/>
    </source>
</evidence>
<keyword evidence="6 8" id="KW-1133">Transmembrane helix</keyword>
<dbReference type="InterPro" id="IPR002549">
    <property type="entry name" value="AI-2E-like"/>
</dbReference>
<feature type="transmembrane region" description="Helical" evidence="8">
    <location>
        <begin position="7"/>
        <end position="24"/>
    </location>
</feature>
<name>A0A521EJX2_SACCC</name>
<evidence type="ECO:0000256" key="2">
    <source>
        <dbReference type="ARBA" id="ARBA00009773"/>
    </source>
</evidence>
<evidence type="ECO:0000256" key="8">
    <source>
        <dbReference type="SAM" id="Phobius"/>
    </source>
</evidence>
<feature type="transmembrane region" description="Helical" evidence="8">
    <location>
        <begin position="161"/>
        <end position="180"/>
    </location>
</feature>
<feature type="transmembrane region" description="Helical" evidence="8">
    <location>
        <begin position="325"/>
        <end position="351"/>
    </location>
</feature>
<dbReference type="RefSeq" id="WP_142534244.1">
    <property type="nucleotide sequence ID" value="NZ_FXTB01000009.1"/>
</dbReference>
<reference evidence="9 10" key="1">
    <citation type="submission" date="2017-05" db="EMBL/GenBank/DDBJ databases">
        <authorList>
            <person name="Varghese N."/>
            <person name="Submissions S."/>
        </authorList>
    </citation>
    <scope>NUCLEOTIDE SEQUENCE [LARGE SCALE GENOMIC DNA]</scope>
    <source>
        <strain evidence="9 10">DSM 27040</strain>
    </source>
</reference>
<keyword evidence="4" id="KW-1003">Cell membrane</keyword>
<protein>
    <submittedName>
        <fullName evidence="9">Predicted PurR-regulated permease PerM</fullName>
    </submittedName>
</protein>
<feature type="transmembrane region" description="Helical" evidence="8">
    <location>
        <begin position="216"/>
        <end position="240"/>
    </location>
</feature>
<organism evidence="9 10">
    <name type="scientific">Saccharicrinis carchari</name>
    <dbReference type="NCBI Taxonomy" id="1168039"/>
    <lineage>
        <taxon>Bacteria</taxon>
        <taxon>Pseudomonadati</taxon>
        <taxon>Bacteroidota</taxon>
        <taxon>Bacteroidia</taxon>
        <taxon>Marinilabiliales</taxon>
        <taxon>Marinilabiliaceae</taxon>
        <taxon>Saccharicrinis</taxon>
    </lineage>
</organism>
<keyword evidence="10" id="KW-1185">Reference proteome</keyword>
<keyword evidence="5 8" id="KW-0812">Transmembrane</keyword>
<keyword evidence="7 8" id="KW-0472">Membrane</keyword>
<gene>
    <name evidence="9" type="ORF">SAMN06265379_10945</name>
</gene>
<dbReference type="Pfam" id="PF01594">
    <property type="entry name" value="AI-2E_transport"/>
    <property type="match status" value="1"/>
</dbReference>
<accession>A0A521EJX2</accession>
<dbReference type="PANTHER" id="PTHR21716">
    <property type="entry name" value="TRANSMEMBRANE PROTEIN"/>
    <property type="match status" value="1"/>
</dbReference>
<evidence type="ECO:0000256" key="6">
    <source>
        <dbReference type="ARBA" id="ARBA00022989"/>
    </source>
</evidence>
<sequence length="372" mass="42083">MKDNLKYTLGFIAVAAGIFLLWYFKAIVFFIFISAILSLVTRPLYDFFRGKKRGKKEQRKLHMSKGMSAFATLLVMWAILLGFVSYVFPFLIAELQYLSTVDFNLILEKLEEFTQPIFAPLHNSSFGQESFPLISDQINDFLVATFDFGKLQIMLASVADFVGSTFIALFSISFITFFLIKDEWLLLEGIKLFVPESYYVGVDHMLWSINRLLRRYFIGIIIQISLISTLLVLGLLVIGLEFRHALIIGLFSGFVNIIPYLGPLIGGLFGTLVSLVVYLQLALPPPFLLYLGGIAMLYVIVQLLDNLVFQPVIFSTSVKAHPLEIFLVIIMAGYMAGMLGMFLAIPVYTIVRVVAKEFFSKYNLVRKLTGKL</sequence>
<dbReference type="Proteomes" id="UP000319040">
    <property type="component" value="Unassembled WGS sequence"/>
</dbReference>
<dbReference type="GO" id="GO:0005886">
    <property type="term" value="C:plasma membrane"/>
    <property type="evidence" value="ECO:0007669"/>
    <property type="project" value="UniProtKB-SubCell"/>
</dbReference>
<comment type="subcellular location">
    <subcellularLocation>
        <location evidence="1">Cell membrane</location>
        <topology evidence="1">Multi-pass membrane protein</topology>
    </subcellularLocation>
</comment>
<evidence type="ECO:0000313" key="10">
    <source>
        <dbReference type="Proteomes" id="UP000319040"/>
    </source>
</evidence>